<evidence type="ECO:0000313" key="12">
    <source>
        <dbReference type="Proteomes" id="UP000198287"/>
    </source>
</evidence>
<keyword evidence="4" id="KW-0677">Repeat</keyword>
<proteinExistence type="inferred from homology"/>
<keyword evidence="12" id="KW-1185">Reference proteome</keyword>
<dbReference type="PANTHER" id="PTHR12064:SF94">
    <property type="entry name" value="UNEXTENDED PROTEIN"/>
    <property type="match status" value="1"/>
</dbReference>
<dbReference type="GO" id="GO:0032026">
    <property type="term" value="P:response to magnesium ion"/>
    <property type="evidence" value="ECO:0007669"/>
    <property type="project" value="UniProtKB-ARBA"/>
</dbReference>
<dbReference type="InterPro" id="IPR002550">
    <property type="entry name" value="CNNM"/>
</dbReference>
<evidence type="ECO:0000256" key="1">
    <source>
        <dbReference type="ARBA" id="ARBA00004554"/>
    </source>
</evidence>
<sequence length="736" mass="82956">MVDTPLSWRKLCNFFPRIFALLLILTTTGFISPVTPASVQAASSRLENHGIESHPHPFYAYGHNETDRVSTNVTVIQLESGRDHGVDEGDEESSLLGRDDLLESSLGAASLFPRVHALRVEESTKPVTYENAVSVIVAESEAVIRLFGEGFGPNMVVKFVTDVRKAGSDCDFLSSTRSFVIDHPLNDTIRHDKKRYSATVKISLPRLNYTNQRFYLCAKDSDSTPWVHQGTEEFVSMKSSVNWLPLWAHILLLVTLLLLSGLFSGLNLGLMAMDITELKIIEKTGKVPQVFFLSILHFLVHTNVPFLAGLLHFLHCKARSTRNVRCKKLPEISSHASYELLQRGIVPCDLHFLWVKIAARNHFLPVISSKRLLAPETLPTFRNTNQYHLTGTEKERAYAKTVQPVRHAGNYLLCSILFGNVMFNSTLTILLDDITTGLIAVITSTLAIVIFGEILPQTFCSRHGLAVGAKTIYITKFVMCVTCPLSYPLSKLLDWILGEEIGNVYTRERLKELLKVTKDHHGLAIEEVGIISGALDMKTKTVKDIMVRLESVFMLPIDAVLDFETFAFIEYQGYSRIPVYQEDRSNIVGLLNVKQLTLLDANDNIPLKTVIEYYQNQLFFVFENARLDYMFRTFREGNKGHMAFVQQINDEGEGDPFYQTIGLVTFEDVLEELLQAEIMDESDIGKQEARLSPNNTDQQQPIKPLFNSKRKPKVHVEIPAPFALAAVQFLSTNRKE</sequence>
<reference evidence="11 12" key="1">
    <citation type="submission" date="2015-12" db="EMBL/GenBank/DDBJ databases">
        <title>The genome of Folsomia candida.</title>
        <authorList>
            <person name="Faddeeva A."/>
            <person name="Derks M.F."/>
            <person name="Anvar Y."/>
            <person name="Smit S."/>
            <person name="Van Straalen N."/>
            <person name="Roelofs D."/>
        </authorList>
    </citation>
    <scope>NUCLEOTIDE SEQUENCE [LARGE SCALE GENOMIC DNA]</scope>
    <source>
        <strain evidence="11 12">VU population</strain>
        <tissue evidence="11">Whole body</tissue>
    </source>
</reference>
<evidence type="ECO:0000256" key="3">
    <source>
        <dbReference type="ARBA" id="ARBA00022692"/>
    </source>
</evidence>
<dbReference type="PANTHER" id="PTHR12064">
    <property type="entry name" value="METAL TRANSPORTER CNNM"/>
    <property type="match status" value="1"/>
</dbReference>
<dbReference type="InterPro" id="IPR045095">
    <property type="entry name" value="ACDP"/>
</dbReference>
<evidence type="ECO:0000313" key="11">
    <source>
        <dbReference type="EMBL" id="OXA63130.1"/>
    </source>
</evidence>
<keyword evidence="5 8" id="KW-1133">Transmembrane helix</keyword>
<evidence type="ECO:0000259" key="10">
    <source>
        <dbReference type="PROSITE" id="PS51846"/>
    </source>
</evidence>
<dbReference type="GO" id="GO:0016323">
    <property type="term" value="C:basolateral plasma membrane"/>
    <property type="evidence" value="ECO:0007669"/>
    <property type="project" value="UniProtKB-SubCell"/>
</dbReference>
<evidence type="ECO:0000256" key="4">
    <source>
        <dbReference type="ARBA" id="ARBA00022737"/>
    </source>
</evidence>
<dbReference type="EMBL" id="LNIX01000001">
    <property type="protein sequence ID" value="OXA63130.1"/>
    <property type="molecule type" value="Genomic_DNA"/>
</dbReference>
<dbReference type="CDD" id="cd04590">
    <property type="entry name" value="CBS_pair_CorC_HlyC_assoc"/>
    <property type="match status" value="1"/>
</dbReference>
<dbReference type="Pfam" id="PF01595">
    <property type="entry name" value="CNNM"/>
    <property type="match status" value="1"/>
</dbReference>
<dbReference type="AlphaFoldDB" id="A0A226F182"/>
<dbReference type="InterPro" id="IPR046342">
    <property type="entry name" value="CBS_dom_sf"/>
</dbReference>
<dbReference type="SUPFAM" id="SSF54631">
    <property type="entry name" value="CBS-domain pair"/>
    <property type="match status" value="1"/>
</dbReference>
<keyword evidence="6" id="KW-0129">CBS domain</keyword>
<feature type="transmembrane region" description="Helical" evidence="9">
    <location>
        <begin position="246"/>
        <end position="270"/>
    </location>
</feature>
<evidence type="ECO:0000256" key="8">
    <source>
        <dbReference type="PROSITE-ProRule" id="PRU01193"/>
    </source>
</evidence>
<keyword evidence="7 8" id="KW-0472">Membrane</keyword>
<comment type="subcellular location">
    <subcellularLocation>
        <location evidence="1">Basolateral cell membrane</location>
        <topology evidence="1">Multi-pass membrane protein</topology>
    </subcellularLocation>
</comment>
<keyword evidence="3 8" id="KW-0812">Transmembrane</keyword>
<dbReference type="Proteomes" id="UP000198287">
    <property type="component" value="Unassembled WGS sequence"/>
</dbReference>
<feature type="domain" description="CNNM transmembrane" evidence="10">
    <location>
        <begin position="242"/>
        <end position="528"/>
    </location>
</feature>
<feature type="transmembrane region" description="Helical" evidence="9">
    <location>
        <begin position="290"/>
        <end position="314"/>
    </location>
</feature>
<accession>A0A226F182</accession>
<dbReference type="FunFam" id="3.10.580.10:FF:000006">
    <property type="entry name" value="DUF21 and CBS domain protein"/>
    <property type="match status" value="1"/>
</dbReference>
<evidence type="ECO:0000256" key="7">
    <source>
        <dbReference type="ARBA" id="ARBA00023136"/>
    </source>
</evidence>
<comment type="caution">
    <text evidence="11">The sequence shown here is derived from an EMBL/GenBank/DDBJ whole genome shotgun (WGS) entry which is preliminary data.</text>
</comment>
<gene>
    <name evidence="11" type="ORF">Fcan01_03957</name>
</gene>
<dbReference type="PROSITE" id="PS51846">
    <property type="entry name" value="CNNM"/>
    <property type="match status" value="1"/>
</dbReference>
<dbReference type="GO" id="GO:0010960">
    <property type="term" value="P:magnesium ion homeostasis"/>
    <property type="evidence" value="ECO:0007669"/>
    <property type="project" value="InterPro"/>
</dbReference>
<dbReference type="GO" id="GO:1905941">
    <property type="term" value="P:positive regulation of gonad development"/>
    <property type="evidence" value="ECO:0007669"/>
    <property type="project" value="UniProtKB-ARBA"/>
</dbReference>
<dbReference type="GO" id="GO:0022857">
    <property type="term" value="F:transmembrane transporter activity"/>
    <property type="evidence" value="ECO:0007669"/>
    <property type="project" value="TreeGrafter"/>
</dbReference>
<evidence type="ECO:0000256" key="5">
    <source>
        <dbReference type="ARBA" id="ARBA00022989"/>
    </source>
</evidence>
<evidence type="ECO:0000256" key="9">
    <source>
        <dbReference type="SAM" id="Phobius"/>
    </source>
</evidence>
<dbReference type="GO" id="GO:0040018">
    <property type="term" value="P:positive regulation of multicellular organism growth"/>
    <property type="evidence" value="ECO:0007669"/>
    <property type="project" value="UniProtKB-ARBA"/>
</dbReference>
<dbReference type="GO" id="GO:0015693">
    <property type="term" value="P:magnesium ion transport"/>
    <property type="evidence" value="ECO:0007669"/>
    <property type="project" value="UniProtKB-ARBA"/>
</dbReference>
<evidence type="ECO:0000256" key="6">
    <source>
        <dbReference type="ARBA" id="ARBA00023122"/>
    </source>
</evidence>
<dbReference type="OrthoDB" id="5353557at2759"/>
<comment type="similarity">
    <text evidence="2">Belongs to the ACDP family.</text>
</comment>
<dbReference type="InterPro" id="IPR044751">
    <property type="entry name" value="Ion_transp-like_CBS"/>
</dbReference>
<dbReference type="Gene3D" id="3.10.580.10">
    <property type="entry name" value="CBS-domain"/>
    <property type="match status" value="1"/>
</dbReference>
<dbReference type="GO" id="GO:0008340">
    <property type="term" value="P:determination of adult lifespan"/>
    <property type="evidence" value="ECO:0007669"/>
    <property type="project" value="UniProtKB-ARBA"/>
</dbReference>
<dbReference type="STRING" id="158441.A0A226F182"/>
<name>A0A226F182_FOLCA</name>
<evidence type="ECO:0000256" key="2">
    <source>
        <dbReference type="ARBA" id="ARBA00010484"/>
    </source>
</evidence>
<protein>
    <submittedName>
        <fullName evidence="11">Metal transporter CNNM4</fullName>
    </submittedName>
</protein>
<organism evidence="11 12">
    <name type="scientific">Folsomia candida</name>
    <name type="common">Springtail</name>
    <dbReference type="NCBI Taxonomy" id="158441"/>
    <lineage>
        <taxon>Eukaryota</taxon>
        <taxon>Metazoa</taxon>
        <taxon>Ecdysozoa</taxon>
        <taxon>Arthropoda</taxon>
        <taxon>Hexapoda</taxon>
        <taxon>Collembola</taxon>
        <taxon>Entomobryomorpha</taxon>
        <taxon>Isotomoidea</taxon>
        <taxon>Isotomidae</taxon>
        <taxon>Proisotominae</taxon>
        <taxon>Folsomia</taxon>
    </lineage>
</organism>